<feature type="region of interest" description="Disordered" evidence="1">
    <location>
        <begin position="41"/>
        <end position="70"/>
    </location>
</feature>
<reference evidence="4 5" key="1">
    <citation type="submission" date="2014-07" db="EMBL/GenBank/DDBJ databases">
        <title>Complete genome sequence of Corynebacterium atypicum DSM 44849: identifiction of the mycolic acid biosynthesis genes.</title>
        <authorList>
            <person name="Tippelt A."/>
            <person name="Mollmann S."/>
            <person name="Albersmeier A."/>
            <person name="Jaenicke S."/>
            <person name="Ruckert C."/>
            <person name="Tauch A."/>
        </authorList>
    </citation>
    <scope>NUCLEOTIDE SEQUENCE [LARGE SCALE GENOMIC DNA]</scope>
    <source>
        <strain evidence="4 5">R2070</strain>
    </source>
</reference>
<keyword evidence="5" id="KW-1185">Reference proteome</keyword>
<evidence type="ECO:0000256" key="2">
    <source>
        <dbReference type="SAM" id="Phobius"/>
    </source>
</evidence>
<protein>
    <recommendedName>
        <fullName evidence="6">Secreted protein</fullName>
    </recommendedName>
</protein>
<evidence type="ECO:0000313" key="4">
    <source>
        <dbReference type="EMBL" id="AIG64052.1"/>
    </source>
</evidence>
<name>A0ABN4DCU7_9CORY</name>
<dbReference type="Proteomes" id="UP000028504">
    <property type="component" value="Chromosome"/>
</dbReference>
<feature type="compositionally biased region" description="Basic and acidic residues" evidence="1">
    <location>
        <begin position="61"/>
        <end position="70"/>
    </location>
</feature>
<dbReference type="EMBL" id="CP008944">
    <property type="protein sequence ID" value="AIG64052.1"/>
    <property type="molecule type" value="Genomic_DNA"/>
</dbReference>
<gene>
    <name evidence="4" type="ORF">CATYP_04700</name>
</gene>
<organism evidence="4 5">
    <name type="scientific">Corynebacterium atypicum</name>
    <dbReference type="NCBI Taxonomy" id="191610"/>
    <lineage>
        <taxon>Bacteria</taxon>
        <taxon>Bacillati</taxon>
        <taxon>Actinomycetota</taxon>
        <taxon>Actinomycetes</taxon>
        <taxon>Mycobacteriales</taxon>
        <taxon>Corynebacteriaceae</taxon>
        <taxon>Corynebacterium</taxon>
    </lineage>
</organism>
<feature type="transmembrane region" description="Helical" evidence="2">
    <location>
        <begin position="77"/>
        <end position="99"/>
    </location>
</feature>
<evidence type="ECO:0000256" key="1">
    <source>
        <dbReference type="SAM" id="MobiDB-lite"/>
    </source>
</evidence>
<keyword evidence="2" id="KW-1133">Transmembrane helix</keyword>
<feature type="compositionally biased region" description="Low complexity" evidence="1">
    <location>
        <begin position="50"/>
        <end position="60"/>
    </location>
</feature>
<evidence type="ECO:0000313" key="5">
    <source>
        <dbReference type="Proteomes" id="UP000028504"/>
    </source>
</evidence>
<evidence type="ECO:0000256" key="3">
    <source>
        <dbReference type="SAM" id="SignalP"/>
    </source>
</evidence>
<dbReference type="RefSeq" id="WP_038605257.1">
    <property type="nucleotide sequence ID" value="NZ_CP008944.1"/>
</dbReference>
<keyword evidence="3" id="KW-0732">Signal</keyword>
<sequence length="104" mass="10617">MKLFSRKGLAATTAVALTTTTLVAPANAAEAPASELTILAADSQGKEGGETSTTGSSSSDFFKDKDGNTDPEKVVKFVGTIAGVITTIIGVLTAAYNFFNKVAK</sequence>
<feature type="chain" id="PRO_5045476303" description="Secreted protein" evidence="3">
    <location>
        <begin position="29"/>
        <end position="104"/>
    </location>
</feature>
<feature type="signal peptide" evidence="3">
    <location>
        <begin position="1"/>
        <end position="28"/>
    </location>
</feature>
<keyword evidence="2" id="KW-0472">Membrane</keyword>
<keyword evidence="2" id="KW-0812">Transmembrane</keyword>
<proteinExistence type="predicted"/>
<evidence type="ECO:0008006" key="6">
    <source>
        <dbReference type="Google" id="ProtNLM"/>
    </source>
</evidence>
<accession>A0ABN4DCU7</accession>